<reference evidence="2" key="1">
    <citation type="journal article" date="2021" name="PeerJ">
        <title>Extensive microbial diversity within the chicken gut microbiome revealed by metagenomics and culture.</title>
        <authorList>
            <person name="Gilroy R."/>
            <person name="Ravi A."/>
            <person name="Getino M."/>
            <person name="Pursley I."/>
            <person name="Horton D.L."/>
            <person name="Alikhan N.F."/>
            <person name="Baker D."/>
            <person name="Gharbi K."/>
            <person name="Hall N."/>
            <person name="Watson M."/>
            <person name="Adriaenssens E.M."/>
            <person name="Foster-Nyarko E."/>
            <person name="Jarju S."/>
            <person name="Secka A."/>
            <person name="Antonio M."/>
            <person name="Oren A."/>
            <person name="Chaudhuri R.R."/>
            <person name="La Ragione R."/>
            <person name="Hildebrand F."/>
            <person name="Pallen M.J."/>
        </authorList>
    </citation>
    <scope>NUCLEOTIDE SEQUENCE</scope>
    <source>
        <strain evidence="2">421</strain>
    </source>
</reference>
<evidence type="ECO:0000256" key="1">
    <source>
        <dbReference type="SAM" id="Phobius"/>
    </source>
</evidence>
<comment type="caution">
    <text evidence="2">The sequence shown here is derived from an EMBL/GenBank/DDBJ whole genome shotgun (WGS) entry which is preliminary data.</text>
</comment>
<keyword evidence="1" id="KW-0472">Membrane</keyword>
<protein>
    <submittedName>
        <fullName evidence="2">Sporulation protein YqfD</fullName>
    </submittedName>
</protein>
<dbReference type="InterPro" id="IPR010690">
    <property type="entry name" value="YqfD"/>
</dbReference>
<dbReference type="Proteomes" id="UP000824205">
    <property type="component" value="Unassembled WGS sequence"/>
</dbReference>
<dbReference type="PIRSF" id="PIRSF029895">
    <property type="entry name" value="SpoIV"/>
    <property type="match status" value="1"/>
</dbReference>
<proteinExistence type="predicted"/>
<organism evidence="2 3">
    <name type="scientific">Candidatus Eubacterium faecipullorum</name>
    <dbReference type="NCBI Taxonomy" id="2838571"/>
    <lineage>
        <taxon>Bacteria</taxon>
        <taxon>Bacillati</taxon>
        <taxon>Bacillota</taxon>
        <taxon>Clostridia</taxon>
        <taxon>Eubacteriales</taxon>
        <taxon>Eubacteriaceae</taxon>
        <taxon>Eubacterium</taxon>
    </lineage>
</organism>
<accession>A0A9D1RDF9</accession>
<reference evidence="2" key="2">
    <citation type="submission" date="2021-04" db="EMBL/GenBank/DDBJ databases">
        <authorList>
            <person name="Gilroy R."/>
        </authorList>
    </citation>
    <scope>NUCLEOTIDE SEQUENCE</scope>
    <source>
        <strain evidence="2">421</strain>
    </source>
</reference>
<keyword evidence="1" id="KW-1133">Transmembrane helix</keyword>
<dbReference type="EMBL" id="DXGE01000012">
    <property type="protein sequence ID" value="HIW85430.1"/>
    <property type="molecule type" value="Genomic_DNA"/>
</dbReference>
<evidence type="ECO:0000313" key="2">
    <source>
        <dbReference type="EMBL" id="HIW85430.1"/>
    </source>
</evidence>
<name>A0A9D1RDF9_9FIRM</name>
<evidence type="ECO:0000313" key="3">
    <source>
        <dbReference type="Proteomes" id="UP000824205"/>
    </source>
</evidence>
<keyword evidence="1" id="KW-0812">Transmembrane</keyword>
<dbReference type="AlphaFoldDB" id="A0A9D1RDF9"/>
<gene>
    <name evidence="2" type="ORF">IAA48_02950</name>
</gene>
<sequence length="399" mass="45271">MLIRFVNWFFGYVEFCFSGGFADGFINQCYTRKINIKNIRSKDGAVYARCSIRAYKRLHVPARENGGRLRIIKKRGLPFKLHPLKGRWGVFCGMLFFVFFVSFMGGFIWNVTVIGNETLEVSKIVDYLAQNGIRAGVRWADTDKENLEFAVMADFEEVAWISINRFGCLAQVEIRETTLKPEIENNNVITNVTAKKDGVIVKVTALGGWSAVEAGDAVTAGDLLISGVYEPDEYSNPQKNHFAHAHGSVIAKTDHEITVNIPREQSEKVYTAEEEYKTLYFFGLEIPLYIDQEKTNTVSEYQKKYLVLNDFRLPIGIYTETRRTYTEHKYSASDEELRSAAAAELEKREAAELPGCEIIGKNENEQITESGITLTVDYSLLEDIGEEKEIIFSQSEDNS</sequence>
<dbReference type="Pfam" id="PF06898">
    <property type="entry name" value="YqfD"/>
    <property type="match status" value="1"/>
</dbReference>
<feature type="transmembrane region" description="Helical" evidence="1">
    <location>
        <begin position="88"/>
        <end position="109"/>
    </location>
</feature>